<evidence type="ECO:0000256" key="1">
    <source>
        <dbReference type="SAM" id="Phobius"/>
    </source>
</evidence>
<dbReference type="EMBL" id="VLKM01000012">
    <property type="protein sequence ID" value="TWH92364.1"/>
    <property type="molecule type" value="Genomic_DNA"/>
</dbReference>
<feature type="transmembrane region" description="Helical" evidence="1">
    <location>
        <begin position="68"/>
        <end position="84"/>
    </location>
</feature>
<proteinExistence type="predicted"/>
<keyword evidence="3" id="KW-1185">Reference proteome</keyword>
<organism evidence="2 3">
    <name type="scientific">Flavobacterium cheniae</name>
    <dbReference type="NCBI Taxonomy" id="295428"/>
    <lineage>
        <taxon>Bacteria</taxon>
        <taxon>Pseudomonadati</taxon>
        <taxon>Bacteroidota</taxon>
        <taxon>Flavobacteriia</taxon>
        <taxon>Flavobacteriales</taxon>
        <taxon>Flavobacteriaceae</taxon>
        <taxon>Flavobacterium</taxon>
    </lineage>
</organism>
<keyword evidence="1" id="KW-0812">Transmembrane</keyword>
<protein>
    <submittedName>
        <fullName evidence="2">Uncharacterized protein</fullName>
    </submittedName>
</protein>
<evidence type="ECO:0000313" key="2">
    <source>
        <dbReference type="EMBL" id="TWH92364.1"/>
    </source>
</evidence>
<accession>A0A562KAP5</accession>
<keyword evidence="1" id="KW-0472">Membrane</keyword>
<reference evidence="2 3" key="1">
    <citation type="journal article" date="2015" name="Stand. Genomic Sci.">
        <title>Genomic Encyclopedia of Bacterial and Archaeal Type Strains, Phase III: the genomes of soil and plant-associated and newly described type strains.</title>
        <authorList>
            <person name="Whitman W.B."/>
            <person name="Woyke T."/>
            <person name="Klenk H.P."/>
            <person name="Zhou Y."/>
            <person name="Lilburn T.G."/>
            <person name="Beck B.J."/>
            <person name="De Vos P."/>
            <person name="Vandamme P."/>
            <person name="Eisen J.A."/>
            <person name="Garrity G."/>
            <person name="Hugenholtz P."/>
            <person name="Kyrpides N.C."/>
        </authorList>
    </citation>
    <scope>NUCLEOTIDE SEQUENCE [LARGE SCALE GENOMIC DNA]</scope>
    <source>
        <strain evidence="2 3">CGMCC 1.6844</strain>
    </source>
</reference>
<dbReference type="Proteomes" id="UP000315312">
    <property type="component" value="Unassembled WGS sequence"/>
</dbReference>
<feature type="transmembrane region" description="Helical" evidence="1">
    <location>
        <begin position="42"/>
        <end position="62"/>
    </location>
</feature>
<gene>
    <name evidence="2" type="ORF">IP97_02405</name>
</gene>
<evidence type="ECO:0000313" key="3">
    <source>
        <dbReference type="Proteomes" id="UP000315312"/>
    </source>
</evidence>
<dbReference type="AlphaFoldDB" id="A0A562KAP5"/>
<sequence>MSFKKIGLFFFILLTINAFIYFVIIAYFQKLVNSHLALADKITIEISFFALLFLIISLYRFFYRKLNITTWVLLLIAISLFLWLPKIYNLKCYGCSISG</sequence>
<feature type="transmembrane region" description="Helical" evidence="1">
    <location>
        <begin position="6"/>
        <end position="30"/>
    </location>
</feature>
<keyword evidence="1" id="KW-1133">Transmembrane helix</keyword>
<name>A0A562KAP5_9FLAO</name>
<comment type="caution">
    <text evidence="2">The sequence shown here is derived from an EMBL/GenBank/DDBJ whole genome shotgun (WGS) entry which is preliminary data.</text>
</comment>